<feature type="domain" description="Leucine-binding protein" evidence="3">
    <location>
        <begin position="10"/>
        <end position="344"/>
    </location>
</feature>
<keyword evidence="5" id="KW-1185">Reference proteome</keyword>
<keyword evidence="2" id="KW-0732">Signal</keyword>
<dbReference type="SUPFAM" id="SSF53822">
    <property type="entry name" value="Periplasmic binding protein-like I"/>
    <property type="match status" value="1"/>
</dbReference>
<evidence type="ECO:0000313" key="4">
    <source>
        <dbReference type="EMBL" id="SFO21558.1"/>
    </source>
</evidence>
<dbReference type="Proteomes" id="UP000199614">
    <property type="component" value="Unassembled WGS sequence"/>
</dbReference>
<gene>
    <name evidence="4" type="ORF">SAMN05216207_10372</name>
</gene>
<evidence type="ECO:0000256" key="2">
    <source>
        <dbReference type="ARBA" id="ARBA00022729"/>
    </source>
</evidence>
<dbReference type="CDD" id="cd06358">
    <property type="entry name" value="PBP1_NHase"/>
    <property type="match status" value="1"/>
</dbReference>
<dbReference type="PANTHER" id="PTHR47628:SF1">
    <property type="entry name" value="ALIPHATIC AMIDASE EXPRESSION-REGULATING PROTEIN"/>
    <property type="match status" value="1"/>
</dbReference>
<dbReference type="Gene3D" id="3.40.50.2300">
    <property type="match status" value="2"/>
</dbReference>
<dbReference type="EMBL" id="FOUY01000037">
    <property type="protein sequence ID" value="SFO21558.1"/>
    <property type="molecule type" value="Genomic_DNA"/>
</dbReference>
<name>A0A1I5FCS3_PSUAM</name>
<dbReference type="InterPro" id="IPR028081">
    <property type="entry name" value="Leu-bd"/>
</dbReference>
<dbReference type="AlphaFoldDB" id="A0A1I5FCS3"/>
<comment type="similarity">
    <text evidence="1">Belongs to the leucine-binding protein family.</text>
</comment>
<organism evidence="4 5">
    <name type="scientific">Pseudonocardia ammonioxydans</name>
    <dbReference type="NCBI Taxonomy" id="260086"/>
    <lineage>
        <taxon>Bacteria</taxon>
        <taxon>Bacillati</taxon>
        <taxon>Actinomycetota</taxon>
        <taxon>Actinomycetes</taxon>
        <taxon>Pseudonocardiales</taxon>
        <taxon>Pseudonocardiaceae</taxon>
        <taxon>Pseudonocardia</taxon>
    </lineage>
</organism>
<dbReference type="PANTHER" id="PTHR47628">
    <property type="match status" value="1"/>
</dbReference>
<dbReference type="STRING" id="260086.SAMN05216207_10372"/>
<reference evidence="4 5" key="1">
    <citation type="submission" date="2016-10" db="EMBL/GenBank/DDBJ databases">
        <authorList>
            <person name="de Groot N.N."/>
        </authorList>
    </citation>
    <scope>NUCLEOTIDE SEQUENCE [LARGE SCALE GENOMIC DNA]</scope>
    <source>
        <strain evidence="4 5">CGMCC 4.1877</strain>
    </source>
</reference>
<sequence>MTARAPGAFRVAVVVPLQGPEALYGPSCVLCARLAAEEITEEGGVLARPVTLRIVDGGAPPERVAAEVDRLVSGGHVDAVVGWHLSAVRQRIAPRTRGRVPYVYTALYEGGEATPGVFAIGETPELQLWPALTWMADEIGVRRWFVVGNDYVWPRRSTAQVREFLRDRDDVGVDVGEFVGLGTLDFDAVLGRIERSDCDGVLMFLVGQDLVEFNRQFARYGLEDQCARFSTLMDESALRVLGTESSRDVFVASGYFEALPTAASLDFGARYVRRFGPAAPVLNGPGESCYEGLRMLAGLVNRTGSADVRRLSATAERYRYEGPRGPVLFGGARAEQSMYLATADGADFDILAGL</sequence>
<proteinExistence type="inferred from homology"/>
<evidence type="ECO:0000313" key="5">
    <source>
        <dbReference type="Proteomes" id="UP000199614"/>
    </source>
</evidence>
<dbReference type="RefSeq" id="WP_245773818.1">
    <property type="nucleotide sequence ID" value="NZ_FOUY01000037.1"/>
</dbReference>
<evidence type="ECO:0000256" key="1">
    <source>
        <dbReference type="ARBA" id="ARBA00010062"/>
    </source>
</evidence>
<dbReference type="InterPro" id="IPR028082">
    <property type="entry name" value="Peripla_BP_I"/>
</dbReference>
<dbReference type="Pfam" id="PF13458">
    <property type="entry name" value="Peripla_BP_6"/>
    <property type="match status" value="1"/>
</dbReference>
<accession>A0A1I5FCS3</accession>
<protein>
    <submittedName>
        <fullName evidence="4">ABC-type branched-chain amino acid transport system, substrate-binding protein</fullName>
    </submittedName>
</protein>
<evidence type="ECO:0000259" key="3">
    <source>
        <dbReference type="Pfam" id="PF13458"/>
    </source>
</evidence>